<evidence type="ECO:0000313" key="4">
    <source>
        <dbReference type="EMBL" id="ETW85218.1"/>
    </source>
</evidence>
<dbReference type="GO" id="GO:0006397">
    <property type="term" value="P:mRNA processing"/>
    <property type="evidence" value="ECO:0007669"/>
    <property type="project" value="UniProtKB-KW"/>
</dbReference>
<dbReference type="RefSeq" id="XP_009542091.1">
    <property type="nucleotide sequence ID" value="XM_009543796.1"/>
</dbReference>
<dbReference type="HOGENOM" id="CLU_688982_0_0_1"/>
<dbReference type="KEGG" id="hir:HETIRDRAFT_115390"/>
<evidence type="ECO:0000259" key="3">
    <source>
        <dbReference type="PROSITE" id="PS50158"/>
    </source>
</evidence>
<sequence length="400" mass="42885">MSAVSVSTNTLPSNVPKLDPKGTNWVIFSIRFKDAITTKKKWGHFDGTAPCPSFTVATGATLSEKQLTTIQTWNDDEASAKYLLSQRLPDSTVIRTNKIAMIATHWASIVTDYTAKSAFAQTALRKEFLDLCMPRSGDVDTFFKDLAAKKEKLATCGSSAEKKFDIQVLMDLVVEEYEHLTREQGANTGGSNSSSNANDVALLVMGGSGERGKSKRPFQGACWNCGEKGHIWDKCPKLKKTDGSSSSKSGLKTTGSANVAVDYDSNSDGFWIAESMSGALEVDDDEGHGSMLSLYSVSGSDASDSVPTLDDDEGGWFSEMEEDEGGEFEAWAGDMCPEVYGDVARDLASSISGVNPDSVHNDTSVTNMTDEPELSAAVFPGVNSAAYSRHCHAIFDSGAT</sequence>
<dbReference type="GO" id="GO:0003676">
    <property type="term" value="F:nucleic acid binding"/>
    <property type="evidence" value="ECO:0007669"/>
    <property type="project" value="InterPro"/>
</dbReference>
<proteinExistence type="predicted"/>
<dbReference type="SMART" id="SM00343">
    <property type="entry name" value="ZnF_C2HC"/>
    <property type="match status" value="1"/>
</dbReference>
<accession>W4KH85</accession>
<dbReference type="eggNOG" id="ENOG502SUDH">
    <property type="taxonomic scope" value="Eukaryota"/>
</dbReference>
<dbReference type="OrthoDB" id="3263038at2759"/>
<dbReference type="AlphaFoldDB" id="W4KH85"/>
<dbReference type="Pfam" id="PF14223">
    <property type="entry name" value="Retrotran_gag_2"/>
    <property type="match status" value="1"/>
</dbReference>
<dbReference type="GO" id="GO:0008270">
    <property type="term" value="F:zinc ion binding"/>
    <property type="evidence" value="ECO:0007669"/>
    <property type="project" value="UniProtKB-KW"/>
</dbReference>
<dbReference type="InParanoid" id="W4KH85"/>
<dbReference type="InterPro" id="IPR036875">
    <property type="entry name" value="Znf_CCHC_sf"/>
</dbReference>
<dbReference type="SUPFAM" id="SSF57756">
    <property type="entry name" value="Retrovirus zinc finger-like domains"/>
    <property type="match status" value="1"/>
</dbReference>
<keyword evidence="2" id="KW-0863">Zinc-finger</keyword>
<keyword evidence="2" id="KW-0862">Zinc</keyword>
<reference evidence="4 5" key="1">
    <citation type="journal article" date="2012" name="New Phytol.">
        <title>Insight into trade-off between wood decay and parasitism from the genome of a fungal forest pathogen.</title>
        <authorList>
            <person name="Olson A."/>
            <person name="Aerts A."/>
            <person name="Asiegbu F."/>
            <person name="Belbahri L."/>
            <person name="Bouzid O."/>
            <person name="Broberg A."/>
            <person name="Canback B."/>
            <person name="Coutinho P.M."/>
            <person name="Cullen D."/>
            <person name="Dalman K."/>
            <person name="Deflorio G."/>
            <person name="van Diepen L.T."/>
            <person name="Dunand C."/>
            <person name="Duplessis S."/>
            <person name="Durling M."/>
            <person name="Gonthier P."/>
            <person name="Grimwood J."/>
            <person name="Fossdal C.G."/>
            <person name="Hansson D."/>
            <person name="Henrissat B."/>
            <person name="Hietala A."/>
            <person name="Himmelstrand K."/>
            <person name="Hoffmeister D."/>
            <person name="Hogberg N."/>
            <person name="James T.Y."/>
            <person name="Karlsson M."/>
            <person name="Kohler A."/>
            <person name="Kues U."/>
            <person name="Lee Y.H."/>
            <person name="Lin Y.C."/>
            <person name="Lind M."/>
            <person name="Lindquist E."/>
            <person name="Lombard V."/>
            <person name="Lucas S."/>
            <person name="Lunden K."/>
            <person name="Morin E."/>
            <person name="Murat C."/>
            <person name="Park J."/>
            <person name="Raffaello T."/>
            <person name="Rouze P."/>
            <person name="Salamov A."/>
            <person name="Schmutz J."/>
            <person name="Solheim H."/>
            <person name="Stahlberg J."/>
            <person name="Velez H."/>
            <person name="de Vries R.P."/>
            <person name="Wiebenga A."/>
            <person name="Woodward S."/>
            <person name="Yakovlev I."/>
            <person name="Garbelotto M."/>
            <person name="Martin F."/>
            <person name="Grigoriev I.V."/>
            <person name="Stenlid J."/>
        </authorList>
    </citation>
    <scope>NUCLEOTIDE SEQUENCE [LARGE SCALE GENOMIC DNA]</scope>
    <source>
        <strain evidence="4 5">TC 32-1</strain>
    </source>
</reference>
<keyword evidence="2" id="KW-0479">Metal-binding</keyword>
<keyword evidence="5" id="KW-1185">Reference proteome</keyword>
<keyword evidence="1" id="KW-0507">mRNA processing</keyword>
<dbReference type="InterPro" id="IPR001878">
    <property type="entry name" value="Znf_CCHC"/>
</dbReference>
<dbReference type="PROSITE" id="PS50158">
    <property type="entry name" value="ZF_CCHC"/>
    <property type="match status" value="1"/>
</dbReference>
<protein>
    <recommendedName>
        <fullName evidence="3">CCHC-type domain-containing protein</fullName>
    </recommendedName>
</protein>
<dbReference type="Gene3D" id="4.10.60.10">
    <property type="entry name" value="Zinc finger, CCHC-type"/>
    <property type="match status" value="1"/>
</dbReference>
<dbReference type="EMBL" id="KI925455">
    <property type="protein sequence ID" value="ETW85218.1"/>
    <property type="molecule type" value="Genomic_DNA"/>
</dbReference>
<name>W4KH85_HETIT</name>
<dbReference type="Proteomes" id="UP000030671">
    <property type="component" value="Unassembled WGS sequence"/>
</dbReference>
<evidence type="ECO:0000256" key="1">
    <source>
        <dbReference type="ARBA" id="ARBA00022664"/>
    </source>
</evidence>
<evidence type="ECO:0000313" key="5">
    <source>
        <dbReference type="Proteomes" id="UP000030671"/>
    </source>
</evidence>
<organism evidence="4 5">
    <name type="scientific">Heterobasidion irregulare (strain TC 32-1)</name>
    <dbReference type="NCBI Taxonomy" id="747525"/>
    <lineage>
        <taxon>Eukaryota</taxon>
        <taxon>Fungi</taxon>
        <taxon>Dikarya</taxon>
        <taxon>Basidiomycota</taxon>
        <taxon>Agaricomycotina</taxon>
        <taxon>Agaricomycetes</taxon>
        <taxon>Russulales</taxon>
        <taxon>Bondarzewiaceae</taxon>
        <taxon>Heterobasidion</taxon>
        <taxon>Heterobasidion annosum species complex</taxon>
    </lineage>
</organism>
<evidence type="ECO:0000256" key="2">
    <source>
        <dbReference type="PROSITE-ProRule" id="PRU00047"/>
    </source>
</evidence>
<dbReference type="GeneID" id="20666479"/>
<feature type="domain" description="CCHC-type" evidence="3">
    <location>
        <begin position="222"/>
        <end position="237"/>
    </location>
</feature>
<gene>
    <name evidence="4" type="ORF">HETIRDRAFT_115390</name>
</gene>